<dbReference type="SUPFAM" id="SSF47413">
    <property type="entry name" value="lambda repressor-like DNA-binding domains"/>
    <property type="match status" value="1"/>
</dbReference>
<dbReference type="InterPro" id="IPR000843">
    <property type="entry name" value="HTH_LacI"/>
</dbReference>
<keyword evidence="1" id="KW-0805">Transcription regulation</keyword>
<evidence type="ECO:0000256" key="1">
    <source>
        <dbReference type="ARBA" id="ARBA00023015"/>
    </source>
</evidence>
<dbReference type="EMBL" id="LNTY01000050">
    <property type="protein sequence ID" value="KXF80524.1"/>
    <property type="molecule type" value="Genomic_DNA"/>
</dbReference>
<sequence>MQKNRRPTLQDVAELVGVTKMTVSRYLRNPERVAKETGKRIQLAVNDLGYVPNRVPDILSNGASRTIGVVVPSMKHPVFQYVIEGIEAAAEASGYEVMLAHSGFELDSEEQRIQTLLSFNVDGLILAESHHSQRSLRMIETAGIPFIDVLDAEEGEESPRVGIDNELAALSMVALMIERGYKKIVCLSARKGIQTDTKIKGYIAAMEEEGLVPKSLSAKSESSVSLARKMMRKVLDRYPETDAVFCTDDELAAGVLLECQNQDISVPEEMGIAGVHALDIGQSMMPRVASIVTPDRETGEKATYALLEMIQGNTTQSLSLDFEIDEGETLVSP</sequence>
<evidence type="ECO:0000313" key="6">
    <source>
        <dbReference type="Proteomes" id="UP000070529"/>
    </source>
</evidence>
<dbReference type="PANTHER" id="PTHR30146:SF2">
    <property type="entry name" value="HTH-TYPE TRANSCRIPTIONAL REGULATOR GNTR"/>
    <property type="match status" value="1"/>
</dbReference>
<dbReference type="PROSITE" id="PS50932">
    <property type="entry name" value="HTH_LACI_2"/>
    <property type="match status" value="1"/>
</dbReference>
<proteinExistence type="predicted"/>
<dbReference type="GO" id="GO:0000976">
    <property type="term" value="F:transcription cis-regulatory region binding"/>
    <property type="evidence" value="ECO:0007669"/>
    <property type="project" value="TreeGrafter"/>
</dbReference>
<dbReference type="SMART" id="SM00354">
    <property type="entry name" value="HTH_LACI"/>
    <property type="match status" value="1"/>
</dbReference>
<dbReference type="Gene3D" id="3.40.50.2300">
    <property type="match status" value="2"/>
</dbReference>
<dbReference type="Pfam" id="PF00356">
    <property type="entry name" value="LacI"/>
    <property type="match status" value="1"/>
</dbReference>
<dbReference type="Proteomes" id="UP000070529">
    <property type="component" value="Unassembled WGS sequence"/>
</dbReference>
<keyword evidence="3" id="KW-0804">Transcription</keyword>
<accession>A0A135I533</accession>
<dbReference type="InterPro" id="IPR028082">
    <property type="entry name" value="Peripla_BP_I"/>
</dbReference>
<evidence type="ECO:0000256" key="3">
    <source>
        <dbReference type="ARBA" id="ARBA00023163"/>
    </source>
</evidence>
<comment type="caution">
    <text evidence="5">The sequence shown here is derived from an EMBL/GenBank/DDBJ whole genome shotgun (WGS) entry which is preliminary data.</text>
</comment>
<dbReference type="STRING" id="294935.ATN88_07510"/>
<reference evidence="5 6" key="1">
    <citation type="submission" date="2015-11" db="EMBL/GenBank/DDBJ databases">
        <title>Genomic Taxonomy of the Vibrionaceae.</title>
        <authorList>
            <person name="Gomez-Gil B."/>
            <person name="Enciso-Ibarra J."/>
        </authorList>
    </citation>
    <scope>NUCLEOTIDE SEQUENCE [LARGE SCALE GENOMIC DNA]</scope>
    <source>
        <strain evidence="5 6">CAIM 912</strain>
    </source>
</reference>
<keyword evidence="2" id="KW-0238">DNA-binding</keyword>
<dbReference type="AlphaFoldDB" id="A0A135I533"/>
<organism evidence="5 6">
    <name type="scientific">Enterovibrio coralii</name>
    <dbReference type="NCBI Taxonomy" id="294935"/>
    <lineage>
        <taxon>Bacteria</taxon>
        <taxon>Pseudomonadati</taxon>
        <taxon>Pseudomonadota</taxon>
        <taxon>Gammaproteobacteria</taxon>
        <taxon>Vibrionales</taxon>
        <taxon>Vibrionaceae</taxon>
        <taxon>Enterovibrio</taxon>
    </lineage>
</organism>
<dbReference type="InterPro" id="IPR001761">
    <property type="entry name" value="Peripla_BP/Lac1_sug-bd_dom"/>
</dbReference>
<dbReference type="OrthoDB" id="5681588at2"/>
<name>A0A135I533_9GAMM</name>
<evidence type="ECO:0000313" key="5">
    <source>
        <dbReference type="EMBL" id="KXF80524.1"/>
    </source>
</evidence>
<dbReference type="SUPFAM" id="SSF53822">
    <property type="entry name" value="Periplasmic binding protein-like I"/>
    <property type="match status" value="1"/>
</dbReference>
<dbReference type="PANTHER" id="PTHR30146">
    <property type="entry name" value="LACI-RELATED TRANSCRIPTIONAL REPRESSOR"/>
    <property type="match status" value="1"/>
</dbReference>
<dbReference type="Gene3D" id="1.10.260.40">
    <property type="entry name" value="lambda repressor-like DNA-binding domains"/>
    <property type="match status" value="1"/>
</dbReference>
<dbReference type="CDD" id="cd01392">
    <property type="entry name" value="HTH_LacI"/>
    <property type="match status" value="1"/>
</dbReference>
<dbReference type="PROSITE" id="PS00356">
    <property type="entry name" value="HTH_LACI_1"/>
    <property type="match status" value="1"/>
</dbReference>
<gene>
    <name evidence="5" type="ORF">ATN88_07510</name>
</gene>
<keyword evidence="6" id="KW-1185">Reference proteome</keyword>
<dbReference type="GO" id="GO:0003700">
    <property type="term" value="F:DNA-binding transcription factor activity"/>
    <property type="evidence" value="ECO:0007669"/>
    <property type="project" value="TreeGrafter"/>
</dbReference>
<feature type="domain" description="HTH lacI-type" evidence="4">
    <location>
        <begin position="7"/>
        <end position="61"/>
    </location>
</feature>
<evidence type="ECO:0000256" key="2">
    <source>
        <dbReference type="ARBA" id="ARBA00023125"/>
    </source>
</evidence>
<dbReference type="Pfam" id="PF00532">
    <property type="entry name" value="Peripla_BP_1"/>
    <property type="match status" value="1"/>
</dbReference>
<protein>
    <submittedName>
        <fullName evidence="5">Transcriptional regulator</fullName>
    </submittedName>
</protein>
<dbReference type="CDD" id="cd01575">
    <property type="entry name" value="PBP1_GntR"/>
    <property type="match status" value="1"/>
</dbReference>
<dbReference type="InterPro" id="IPR010982">
    <property type="entry name" value="Lambda_DNA-bd_dom_sf"/>
</dbReference>
<evidence type="ECO:0000259" key="4">
    <source>
        <dbReference type="PROSITE" id="PS50932"/>
    </source>
</evidence>